<evidence type="ECO:0000259" key="4">
    <source>
        <dbReference type="PROSITE" id="PS01124"/>
    </source>
</evidence>
<feature type="domain" description="HTH araC/xylS-type" evidence="4">
    <location>
        <begin position="184"/>
        <end position="282"/>
    </location>
</feature>
<dbReference type="InterPro" id="IPR037923">
    <property type="entry name" value="HTH-like"/>
</dbReference>
<organism evidence="5 6">
    <name type="scientific">Paenibacillus contaminans</name>
    <dbReference type="NCBI Taxonomy" id="450362"/>
    <lineage>
        <taxon>Bacteria</taxon>
        <taxon>Bacillati</taxon>
        <taxon>Bacillota</taxon>
        <taxon>Bacilli</taxon>
        <taxon>Bacillales</taxon>
        <taxon>Paenibacillaceae</taxon>
        <taxon>Paenibacillus</taxon>
    </lineage>
</organism>
<keyword evidence="1" id="KW-0805">Transcription regulation</keyword>
<dbReference type="GO" id="GO:0043565">
    <property type="term" value="F:sequence-specific DNA binding"/>
    <property type="evidence" value="ECO:0007669"/>
    <property type="project" value="InterPro"/>
</dbReference>
<dbReference type="SMART" id="SM00342">
    <property type="entry name" value="HTH_ARAC"/>
    <property type="match status" value="1"/>
</dbReference>
<comment type="caution">
    <text evidence="5">The sequence shown here is derived from an EMBL/GenBank/DDBJ whole genome shotgun (WGS) entry which is preliminary data.</text>
</comment>
<reference evidence="5 6" key="1">
    <citation type="journal article" date="2009" name="Int. J. Syst. Evol. Microbiol.">
        <title>Paenibacillus contaminans sp. nov., isolated from a contaminated laboratory plate.</title>
        <authorList>
            <person name="Chou J.H."/>
            <person name="Lee J.H."/>
            <person name="Lin M.C."/>
            <person name="Chang P.S."/>
            <person name="Arun A.B."/>
            <person name="Young C.C."/>
            <person name="Chen W.M."/>
        </authorList>
    </citation>
    <scope>NUCLEOTIDE SEQUENCE [LARGE SCALE GENOMIC DNA]</scope>
    <source>
        <strain evidence="5 6">CKOBP-6</strain>
    </source>
</reference>
<dbReference type="InterPro" id="IPR003313">
    <property type="entry name" value="AraC-bd"/>
</dbReference>
<dbReference type="PANTHER" id="PTHR43280:SF2">
    <property type="entry name" value="HTH-TYPE TRANSCRIPTIONAL REGULATOR EXSA"/>
    <property type="match status" value="1"/>
</dbReference>
<dbReference type="SUPFAM" id="SSF51215">
    <property type="entry name" value="Regulatory protein AraC"/>
    <property type="match status" value="1"/>
</dbReference>
<dbReference type="Gene3D" id="1.10.10.60">
    <property type="entry name" value="Homeodomain-like"/>
    <property type="match status" value="2"/>
</dbReference>
<dbReference type="Pfam" id="PF12833">
    <property type="entry name" value="HTH_18"/>
    <property type="match status" value="1"/>
</dbReference>
<dbReference type="Pfam" id="PF02311">
    <property type="entry name" value="AraC_binding"/>
    <property type="match status" value="1"/>
</dbReference>
<evidence type="ECO:0000256" key="1">
    <source>
        <dbReference type="ARBA" id="ARBA00023015"/>
    </source>
</evidence>
<dbReference type="RefSeq" id="WP_113030200.1">
    <property type="nucleotide sequence ID" value="NZ_QMFB01000003.1"/>
</dbReference>
<sequence>MLELPNETRSMWYHRPTHLEKLWGIWPTSTGLTIAKPAYRMASPAVLGYGLVYVDGGAVHFIDSKGNEHLLRKNTMFCLIPSVMHQYYYAESEQPPRMYWITFNGKQSLQMLNRIGFSEENPYITGWDEARLQPYWDSMENVFASEENTDRLSFVLLLIRWFDELLLQARQRGYENAPSTSLLQSSIEFMNTHFTGGIRIQDVARHAGMTRSHYTRMFTERMGYSPKTYLQRLRMEKAMQYLKETTFTLTEIALAISYPDAYSFSRAFSQYYGFPPSRTREL</sequence>
<dbReference type="SUPFAM" id="SSF46689">
    <property type="entry name" value="Homeodomain-like"/>
    <property type="match status" value="2"/>
</dbReference>
<dbReference type="AlphaFoldDB" id="A0A329MPJ8"/>
<protein>
    <recommendedName>
        <fullName evidence="4">HTH araC/xylS-type domain-containing protein</fullName>
    </recommendedName>
</protein>
<name>A0A329MPJ8_9BACL</name>
<keyword evidence="6" id="KW-1185">Reference proteome</keyword>
<dbReference type="OrthoDB" id="8365150at2"/>
<dbReference type="InterPro" id="IPR009057">
    <property type="entry name" value="Homeodomain-like_sf"/>
</dbReference>
<accession>A0A329MPJ8</accession>
<gene>
    <name evidence="5" type="ORF">DQG23_07505</name>
</gene>
<evidence type="ECO:0000256" key="2">
    <source>
        <dbReference type="ARBA" id="ARBA00023125"/>
    </source>
</evidence>
<keyword evidence="2" id="KW-0238">DNA-binding</keyword>
<proteinExistence type="predicted"/>
<keyword evidence="3" id="KW-0804">Transcription</keyword>
<dbReference type="GO" id="GO:0003700">
    <property type="term" value="F:DNA-binding transcription factor activity"/>
    <property type="evidence" value="ECO:0007669"/>
    <property type="project" value="InterPro"/>
</dbReference>
<dbReference type="PANTHER" id="PTHR43280">
    <property type="entry name" value="ARAC-FAMILY TRANSCRIPTIONAL REGULATOR"/>
    <property type="match status" value="1"/>
</dbReference>
<evidence type="ECO:0000256" key="3">
    <source>
        <dbReference type="ARBA" id="ARBA00023163"/>
    </source>
</evidence>
<dbReference type="EMBL" id="QMFB01000003">
    <property type="protein sequence ID" value="RAV21891.1"/>
    <property type="molecule type" value="Genomic_DNA"/>
</dbReference>
<dbReference type="PROSITE" id="PS01124">
    <property type="entry name" value="HTH_ARAC_FAMILY_2"/>
    <property type="match status" value="1"/>
</dbReference>
<dbReference type="Proteomes" id="UP000250369">
    <property type="component" value="Unassembled WGS sequence"/>
</dbReference>
<evidence type="ECO:0000313" key="5">
    <source>
        <dbReference type="EMBL" id="RAV21891.1"/>
    </source>
</evidence>
<evidence type="ECO:0000313" key="6">
    <source>
        <dbReference type="Proteomes" id="UP000250369"/>
    </source>
</evidence>
<dbReference type="InterPro" id="IPR018060">
    <property type="entry name" value="HTH_AraC"/>
</dbReference>